<reference evidence="2" key="1">
    <citation type="journal article" date="2013" name="Nat. Genet.">
        <title>The draft genomes of soft-shell turtle and green sea turtle yield insights into the development and evolution of the turtle-specific body plan.</title>
        <authorList>
            <person name="Wang Z."/>
            <person name="Pascual-Anaya J."/>
            <person name="Zadissa A."/>
            <person name="Li W."/>
            <person name="Niimura Y."/>
            <person name="Huang Z."/>
            <person name="Li C."/>
            <person name="White S."/>
            <person name="Xiong Z."/>
            <person name="Fang D."/>
            <person name="Wang B."/>
            <person name="Ming Y."/>
            <person name="Chen Y."/>
            <person name="Zheng Y."/>
            <person name="Kuraku S."/>
            <person name="Pignatelli M."/>
            <person name="Herrero J."/>
            <person name="Beal K."/>
            <person name="Nozawa M."/>
            <person name="Li Q."/>
            <person name="Wang J."/>
            <person name="Zhang H."/>
            <person name="Yu L."/>
            <person name="Shigenobu S."/>
            <person name="Wang J."/>
            <person name="Liu J."/>
            <person name="Flicek P."/>
            <person name="Searle S."/>
            <person name="Wang J."/>
            <person name="Kuratani S."/>
            <person name="Yin Y."/>
            <person name="Aken B."/>
            <person name="Zhang G."/>
            <person name="Irie N."/>
        </authorList>
    </citation>
    <scope>NUCLEOTIDE SEQUENCE [LARGE SCALE GENOMIC DNA]</scope>
</reference>
<organism evidence="1 2">
    <name type="scientific">Chelonia mydas</name>
    <name type="common">Green sea-turtle</name>
    <name type="synonym">Chelonia agassizi</name>
    <dbReference type="NCBI Taxonomy" id="8469"/>
    <lineage>
        <taxon>Eukaryota</taxon>
        <taxon>Metazoa</taxon>
        <taxon>Chordata</taxon>
        <taxon>Craniata</taxon>
        <taxon>Vertebrata</taxon>
        <taxon>Euteleostomi</taxon>
        <taxon>Archelosauria</taxon>
        <taxon>Testudinata</taxon>
        <taxon>Testudines</taxon>
        <taxon>Cryptodira</taxon>
        <taxon>Durocryptodira</taxon>
        <taxon>Americhelydia</taxon>
        <taxon>Chelonioidea</taxon>
        <taxon>Cheloniidae</taxon>
        <taxon>Chelonia</taxon>
    </lineage>
</organism>
<gene>
    <name evidence="1" type="ORF">UY3_13368</name>
</gene>
<name>M7BBI2_CHEMY</name>
<keyword evidence="2" id="KW-1185">Reference proteome</keyword>
<dbReference type="Proteomes" id="UP000031443">
    <property type="component" value="Unassembled WGS sequence"/>
</dbReference>
<proteinExistence type="predicted"/>
<dbReference type="EMBL" id="KB555460">
    <property type="protein sequence ID" value="EMP29508.1"/>
    <property type="molecule type" value="Genomic_DNA"/>
</dbReference>
<sequence length="106" mass="11827">MEQLGPYISGPVEDTRQQAWERIYHLFELLLHQRNKKPNQDDFDQVLGTVPSSEPTAVHNDLDIWDGELLAPQHQSQQLVLDEATKLTLVVKQVPKVAFAAGAAAA</sequence>
<dbReference type="AlphaFoldDB" id="M7BBI2"/>
<protein>
    <submittedName>
        <fullName evidence="1">Uncharacterized protein</fullName>
    </submittedName>
</protein>
<evidence type="ECO:0000313" key="1">
    <source>
        <dbReference type="EMBL" id="EMP29508.1"/>
    </source>
</evidence>
<evidence type="ECO:0000313" key="2">
    <source>
        <dbReference type="Proteomes" id="UP000031443"/>
    </source>
</evidence>
<accession>M7BBI2</accession>